<dbReference type="PROSITE" id="PS50943">
    <property type="entry name" value="HTH_CROC1"/>
    <property type="match status" value="1"/>
</dbReference>
<dbReference type="EMBL" id="BMEV01000006">
    <property type="protein sequence ID" value="GGH70502.1"/>
    <property type="molecule type" value="Genomic_DNA"/>
</dbReference>
<accession>A0A8J3EJA5</accession>
<dbReference type="Proteomes" id="UP000602050">
    <property type="component" value="Unassembled WGS sequence"/>
</dbReference>
<evidence type="ECO:0000256" key="1">
    <source>
        <dbReference type="ARBA" id="ARBA00023125"/>
    </source>
</evidence>
<organism evidence="3 4">
    <name type="scientific">Compostibacillus humi</name>
    <dbReference type="NCBI Taxonomy" id="1245525"/>
    <lineage>
        <taxon>Bacteria</taxon>
        <taxon>Bacillati</taxon>
        <taxon>Bacillota</taxon>
        <taxon>Bacilli</taxon>
        <taxon>Bacillales</taxon>
        <taxon>Bacillaceae</taxon>
        <taxon>Compostibacillus</taxon>
    </lineage>
</organism>
<protein>
    <recommendedName>
        <fullName evidence="2">HTH cro/C1-type domain-containing protein</fullName>
    </recommendedName>
</protein>
<evidence type="ECO:0000259" key="2">
    <source>
        <dbReference type="PROSITE" id="PS50943"/>
    </source>
</evidence>
<feature type="domain" description="HTH cro/C1-type" evidence="2">
    <location>
        <begin position="8"/>
        <end position="62"/>
    </location>
</feature>
<reference evidence="3" key="2">
    <citation type="submission" date="2020-09" db="EMBL/GenBank/DDBJ databases">
        <authorList>
            <person name="Sun Q."/>
            <person name="Zhou Y."/>
        </authorList>
    </citation>
    <scope>NUCLEOTIDE SEQUENCE</scope>
    <source>
        <strain evidence="3">CGMCC 1.12360</strain>
    </source>
</reference>
<dbReference type="PANTHER" id="PTHR46797:SF1">
    <property type="entry name" value="METHYLPHOSPHONATE SYNTHASE"/>
    <property type="match status" value="1"/>
</dbReference>
<dbReference type="InterPro" id="IPR010982">
    <property type="entry name" value="Lambda_DNA-bd_dom_sf"/>
</dbReference>
<comment type="caution">
    <text evidence="3">The sequence shown here is derived from an EMBL/GenBank/DDBJ whole genome shotgun (WGS) entry which is preliminary data.</text>
</comment>
<gene>
    <name evidence="3" type="ORF">GCM10010978_05490</name>
</gene>
<dbReference type="AlphaFoldDB" id="A0A8J3EJA5"/>
<dbReference type="Pfam" id="PF12844">
    <property type="entry name" value="HTH_19"/>
    <property type="match status" value="1"/>
</dbReference>
<evidence type="ECO:0000313" key="3">
    <source>
        <dbReference type="EMBL" id="GGH70502.1"/>
    </source>
</evidence>
<keyword evidence="4" id="KW-1185">Reference proteome</keyword>
<dbReference type="Gene3D" id="1.10.260.40">
    <property type="entry name" value="lambda repressor-like DNA-binding domains"/>
    <property type="match status" value="1"/>
</dbReference>
<evidence type="ECO:0000313" key="4">
    <source>
        <dbReference type="Proteomes" id="UP000602050"/>
    </source>
</evidence>
<dbReference type="GO" id="GO:0003700">
    <property type="term" value="F:DNA-binding transcription factor activity"/>
    <property type="evidence" value="ECO:0007669"/>
    <property type="project" value="TreeGrafter"/>
</dbReference>
<reference evidence="3" key="1">
    <citation type="journal article" date="2014" name="Int. J. Syst. Evol. Microbiol.">
        <title>Complete genome sequence of Corynebacterium casei LMG S-19264T (=DSM 44701T), isolated from a smear-ripened cheese.</title>
        <authorList>
            <consortium name="US DOE Joint Genome Institute (JGI-PGF)"/>
            <person name="Walter F."/>
            <person name="Albersmeier A."/>
            <person name="Kalinowski J."/>
            <person name="Ruckert C."/>
        </authorList>
    </citation>
    <scope>NUCLEOTIDE SEQUENCE</scope>
    <source>
        <strain evidence="3">CGMCC 1.12360</strain>
    </source>
</reference>
<dbReference type="PANTHER" id="PTHR46797">
    <property type="entry name" value="HTH-TYPE TRANSCRIPTIONAL REGULATOR"/>
    <property type="match status" value="1"/>
</dbReference>
<dbReference type="GO" id="GO:0003677">
    <property type="term" value="F:DNA binding"/>
    <property type="evidence" value="ECO:0007669"/>
    <property type="project" value="UniProtKB-KW"/>
</dbReference>
<dbReference type="CDD" id="cd00093">
    <property type="entry name" value="HTH_XRE"/>
    <property type="match status" value="1"/>
</dbReference>
<proteinExistence type="predicted"/>
<keyword evidence="1" id="KW-0238">DNA-binding</keyword>
<dbReference type="RefSeq" id="WP_188390844.1">
    <property type="nucleotide sequence ID" value="NZ_BMEV01000006.1"/>
</dbReference>
<sequence length="116" mass="13762">MTVIGERLKKLREEKGLTTDELAEELDFAKSLIWSYELGKKEPSITHLRRIARFFDVPTEYFTAGEGEPYERIRLDSKTDMEDYKLYIDHEELTAEEIEEVIAYIRVKRLMQKKVS</sequence>
<dbReference type="SMART" id="SM00530">
    <property type="entry name" value="HTH_XRE"/>
    <property type="match status" value="1"/>
</dbReference>
<dbReference type="InterPro" id="IPR050807">
    <property type="entry name" value="TransReg_Diox_bact_type"/>
</dbReference>
<dbReference type="InterPro" id="IPR001387">
    <property type="entry name" value="Cro/C1-type_HTH"/>
</dbReference>
<name>A0A8J3EJA5_9BACI</name>
<dbReference type="GO" id="GO:0005829">
    <property type="term" value="C:cytosol"/>
    <property type="evidence" value="ECO:0007669"/>
    <property type="project" value="TreeGrafter"/>
</dbReference>
<dbReference type="SUPFAM" id="SSF47413">
    <property type="entry name" value="lambda repressor-like DNA-binding domains"/>
    <property type="match status" value="1"/>
</dbReference>